<dbReference type="AlphaFoldDB" id="A0A9K3EHH3"/>
<gene>
    <name evidence="1" type="ORF">HanXRQr2_Chr13g0587591</name>
</gene>
<reference evidence="1" key="1">
    <citation type="journal article" date="2017" name="Nature">
        <title>The sunflower genome provides insights into oil metabolism, flowering and Asterid evolution.</title>
        <authorList>
            <person name="Badouin H."/>
            <person name="Gouzy J."/>
            <person name="Grassa C.J."/>
            <person name="Murat F."/>
            <person name="Staton S.E."/>
            <person name="Cottret L."/>
            <person name="Lelandais-Briere C."/>
            <person name="Owens G.L."/>
            <person name="Carrere S."/>
            <person name="Mayjonade B."/>
            <person name="Legrand L."/>
            <person name="Gill N."/>
            <person name="Kane N.C."/>
            <person name="Bowers J.E."/>
            <person name="Hubner S."/>
            <person name="Bellec A."/>
            <person name="Berard A."/>
            <person name="Berges H."/>
            <person name="Blanchet N."/>
            <person name="Boniface M.C."/>
            <person name="Brunel D."/>
            <person name="Catrice O."/>
            <person name="Chaidir N."/>
            <person name="Claudel C."/>
            <person name="Donnadieu C."/>
            <person name="Faraut T."/>
            <person name="Fievet G."/>
            <person name="Helmstetter N."/>
            <person name="King M."/>
            <person name="Knapp S.J."/>
            <person name="Lai Z."/>
            <person name="Le Paslier M.C."/>
            <person name="Lippi Y."/>
            <person name="Lorenzon L."/>
            <person name="Mandel J.R."/>
            <person name="Marage G."/>
            <person name="Marchand G."/>
            <person name="Marquand E."/>
            <person name="Bret-Mestries E."/>
            <person name="Morien E."/>
            <person name="Nambeesan S."/>
            <person name="Nguyen T."/>
            <person name="Pegot-Espagnet P."/>
            <person name="Pouilly N."/>
            <person name="Raftis F."/>
            <person name="Sallet E."/>
            <person name="Schiex T."/>
            <person name="Thomas J."/>
            <person name="Vandecasteele C."/>
            <person name="Vares D."/>
            <person name="Vear F."/>
            <person name="Vautrin S."/>
            <person name="Crespi M."/>
            <person name="Mangin B."/>
            <person name="Burke J.M."/>
            <person name="Salse J."/>
            <person name="Munos S."/>
            <person name="Vincourt P."/>
            <person name="Rieseberg L.H."/>
            <person name="Langlade N.B."/>
        </authorList>
    </citation>
    <scope>NUCLEOTIDE SEQUENCE</scope>
    <source>
        <tissue evidence="1">Leaves</tissue>
    </source>
</reference>
<accession>A0A9K3EHH3</accession>
<organism evidence="1 2">
    <name type="scientific">Helianthus annuus</name>
    <name type="common">Common sunflower</name>
    <dbReference type="NCBI Taxonomy" id="4232"/>
    <lineage>
        <taxon>Eukaryota</taxon>
        <taxon>Viridiplantae</taxon>
        <taxon>Streptophyta</taxon>
        <taxon>Embryophyta</taxon>
        <taxon>Tracheophyta</taxon>
        <taxon>Spermatophyta</taxon>
        <taxon>Magnoliopsida</taxon>
        <taxon>eudicotyledons</taxon>
        <taxon>Gunneridae</taxon>
        <taxon>Pentapetalae</taxon>
        <taxon>asterids</taxon>
        <taxon>campanulids</taxon>
        <taxon>Asterales</taxon>
        <taxon>Asteraceae</taxon>
        <taxon>Asteroideae</taxon>
        <taxon>Heliantheae alliance</taxon>
        <taxon>Heliantheae</taxon>
        <taxon>Helianthus</taxon>
    </lineage>
</organism>
<name>A0A9K3EHH3_HELAN</name>
<dbReference type="Gramene" id="mRNA:HanXRQr2_Chr13g0587591">
    <property type="protein sequence ID" value="CDS:HanXRQr2_Chr13g0587591.1"/>
    <property type="gene ID" value="HanXRQr2_Chr13g0587591"/>
</dbReference>
<dbReference type="PANTHER" id="PTHR47150">
    <property type="entry name" value="OS12G0169200 PROTEIN"/>
    <property type="match status" value="1"/>
</dbReference>
<evidence type="ECO:0000313" key="1">
    <source>
        <dbReference type="EMBL" id="KAF5773343.1"/>
    </source>
</evidence>
<reference evidence="1" key="2">
    <citation type="submission" date="2020-06" db="EMBL/GenBank/DDBJ databases">
        <title>Helianthus annuus Genome sequencing and assembly Release 2.</title>
        <authorList>
            <person name="Gouzy J."/>
            <person name="Langlade N."/>
            <person name="Munos S."/>
        </authorList>
    </citation>
    <scope>NUCLEOTIDE SEQUENCE</scope>
    <source>
        <tissue evidence="1">Leaves</tissue>
    </source>
</reference>
<protein>
    <submittedName>
        <fullName evidence="1">Uncharacterized protein</fullName>
    </submittedName>
</protein>
<sequence>MSRDMFLQIIKDLSDNYEFFTQRTDAFNRKGLSPTQKCTSVLRRLAYSFASNATDEYVRIGETTPNMLL</sequence>
<dbReference type="EMBL" id="MNCJ02000328">
    <property type="protein sequence ID" value="KAF5773343.1"/>
    <property type="molecule type" value="Genomic_DNA"/>
</dbReference>
<comment type="caution">
    <text evidence="1">The sequence shown here is derived from an EMBL/GenBank/DDBJ whole genome shotgun (WGS) entry which is preliminary data.</text>
</comment>
<dbReference type="Proteomes" id="UP000215914">
    <property type="component" value="Unassembled WGS sequence"/>
</dbReference>
<dbReference type="PANTHER" id="PTHR47150:SF5">
    <property type="entry name" value="OS07G0546750 PROTEIN"/>
    <property type="match status" value="1"/>
</dbReference>
<evidence type="ECO:0000313" key="2">
    <source>
        <dbReference type="Proteomes" id="UP000215914"/>
    </source>
</evidence>
<keyword evidence="2" id="KW-1185">Reference proteome</keyword>
<proteinExistence type="predicted"/>